<feature type="chain" id="PRO_5029733045" evidence="5">
    <location>
        <begin position="18"/>
        <end position="518"/>
    </location>
</feature>
<dbReference type="Pfam" id="PF00201">
    <property type="entry name" value="UDPGT"/>
    <property type="match status" value="1"/>
</dbReference>
<reference evidence="6 7" key="1">
    <citation type="submission" date="2020-08" db="EMBL/GenBank/DDBJ databases">
        <authorList>
            <person name="Hejnol A."/>
        </authorList>
    </citation>
    <scope>NUCLEOTIDE SEQUENCE [LARGE SCALE GENOMIC DNA]</scope>
</reference>
<keyword evidence="4" id="KW-1133">Transmembrane helix</keyword>
<dbReference type="GO" id="GO:0008194">
    <property type="term" value="F:UDP-glycosyltransferase activity"/>
    <property type="evidence" value="ECO:0007669"/>
    <property type="project" value="InterPro"/>
</dbReference>
<evidence type="ECO:0000256" key="4">
    <source>
        <dbReference type="SAM" id="Phobius"/>
    </source>
</evidence>
<dbReference type="SUPFAM" id="SSF53756">
    <property type="entry name" value="UDP-Glycosyltransferase/glycogen phosphorylase"/>
    <property type="match status" value="1"/>
</dbReference>
<dbReference type="PANTHER" id="PTHR48043:SF145">
    <property type="entry name" value="FI06409P-RELATED"/>
    <property type="match status" value="1"/>
</dbReference>
<gene>
    <name evidence="6" type="ORF">DGYR_LOCUS13752</name>
</gene>
<evidence type="ECO:0000313" key="7">
    <source>
        <dbReference type="Proteomes" id="UP000549394"/>
    </source>
</evidence>
<feature type="transmembrane region" description="Helical" evidence="4">
    <location>
        <begin position="477"/>
        <end position="497"/>
    </location>
</feature>
<dbReference type="Proteomes" id="UP000549394">
    <property type="component" value="Unassembled WGS sequence"/>
</dbReference>
<dbReference type="CDD" id="cd03784">
    <property type="entry name" value="GT1_Gtf-like"/>
    <property type="match status" value="1"/>
</dbReference>
<evidence type="ECO:0000256" key="1">
    <source>
        <dbReference type="ARBA" id="ARBA00009995"/>
    </source>
</evidence>
<name>A0A7I8WE81_9ANNE</name>
<dbReference type="EMBL" id="CAJFCJ010000055">
    <property type="protein sequence ID" value="CAD5126513.1"/>
    <property type="molecule type" value="Genomic_DNA"/>
</dbReference>
<evidence type="ECO:0000256" key="5">
    <source>
        <dbReference type="SAM" id="SignalP"/>
    </source>
</evidence>
<proteinExistence type="inferred from homology"/>
<keyword evidence="4" id="KW-0472">Membrane</keyword>
<dbReference type="AlphaFoldDB" id="A0A7I8WE81"/>
<dbReference type="InterPro" id="IPR002213">
    <property type="entry name" value="UDP_glucos_trans"/>
</dbReference>
<accession>A0A7I8WE81</accession>
<evidence type="ECO:0000313" key="6">
    <source>
        <dbReference type="EMBL" id="CAD5126513.1"/>
    </source>
</evidence>
<sequence>MIIGLFFLSQLVILASSSNVLLLTPPMTKYSTKSHADILIALGKGLIESGHRVSILSQGTNRIDKPGNISLFDIHSPVSNEQVEMVGEAIRNSSIEMLYQNVSYITMDKQFKAIWSSFIDDCRVMLSDPSVEKRLKEFDLIIVDHFFFCGFLLVEKYKKPFVMFECSSYLTYIEAAVPGQMSWVPAFMSSLNDKMTIMDRLRNIISNIYVRFFLGAFDRNFEKLKAELNISPGKSISQIRQEAQLFLMNSDHIFEFPRPLTPNVIHVGGILASQPIDTTTIHPKFHEITTKRFGIIAFGSALNFCHRPNLLEDIRKTLVEFKDIQWIWSLKCQLNNENSNIHIFEWIPQAYLLSRENCVLFISHGGLNSIYEAMYHGTPVLVIPLPSDAMDNSVRLKRHGMLEILPFSKKGVSSFYDYILKMVRGTSYLESAKRVSSLLNSQKPKPLEKAVYWIEYILKFGGSHLRHSAMDMPIYKLYNLDLLTIALILCFLTIWVMKKIFIFFLRKCFNFFKKSKKD</sequence>
<evidence type="ECO:0000256" key="3">
    <source>
        <dbReference type="ARBA" id="ARBA00022679"/>
    </source>
</evidence>
<comment type="caution">
    <text evidence="6">The sequence shown here is derived from an EMBL/GenBank/DDBJ whole genome shotgun (WGS) entry which is preliminary data.</text>
</comment>
<keyword evidence="4" id="KW-0812">Transmembrane</keyword>
<evidence type="ECO:0000256" key="2">
    <source>
        <dbReference type="ARBA" id="ARBA00022676"/>
    </source>
</evidence>
<dbReference type="OrthoDB" id="5835829at2759"/>
<dbReference type="PANTHER" id="PTHR48043">
    <property type="entry name" value="EG:EG0003.4 PROTEIN-RELATED"/>
    <property type="match status" value="1"/>
</dbReference>
<dbReference type="InterPro" id="IPR050271">
    <property type="entry name" value="UDP-glycosyltransferase"/>
</dbReference>
<protein>
    <submittedName>
        <fullName evidence="6">DgyrCDS14623</fullName>
    </submittedName>
</protein>
<comment type="similarity">
    <text evidence="1">Belongs to the UDP-glycosyltransferase family.</text>
</comment>
<keyword evidence="5" id="KW-0732">Signal</keyword>
<feature type="signal peptide" evidence="5">
    <location>
        <begin position="1"/>
        <end position="17"/>
    </location>
</feature>
<keyword evidence="2" id="KW-0328">Glycosyltransferase</keyword>
<keyword evidence="3" id="KW-0808">Transferase</keyword>
<organism evidence="6 7">
    <name type="scientific">Dimorphilus gyrociliatus</name>
    <dbReference type="NCBI Taxonomy" id="2664684"/>
    <lineage>
        <taxon>Eukaryota</taxon>
        <taxon>Metazoa</taxon>
        <taxon>Spiralia</taxon>
        <taxon>Lophotrochozoa</taxon>
        <taxon>Annelida</taxon>
        <taxon>Polychaeta</taxon>
        <taxon>Polychaeta incertae sedis</taxon>
        <taxon>Dinophilidae</taxon>
        <taxon>Dimorphilus</taxon>
    </lineage>
</organism>
<dbReference type="Gene3D" id="3.40.50.2000">
    <property type="entry name" value="Glycogen Phosphorylase B"/>
    <property type="match status" value="2"/>
</dbReference>
<keyword evidence="7" id="KW-1185">Reference proteome</keyword>